<keyword evidence="5" id="KW-0408">Iron</keyword>
<dbReference type="Pfam" id="PF01152">
    <property type="entry name" value="Bac_globin"/>
    <property type="match status" value="1"/>
</dbReference>
<accession>A0ABV0CXL9</accession>
<keyword evidence="3" id="KW-0349">Heme</keyword>
<comment type="cofactor">
    <cofactor evidence="1">
        <name>heme</name>
        <dbReference type="ChEBI" id="CHEBI:30413"/>
    </cofactor>
</comment>
<dbReference type="InterPro" id="IPR009050">
    <property type="entry name" value="Globin-like_sf"/>
</dbReference>
<reference evidence="6 7" key="1">
    <citation type="submission" date="2024-05" db="EMBL/GenBank/DDBJ databases">
        <authorList>
            <person name="Park S."/>
        </authorList>
    </citation>
    <scope>NUCLEOTIDE SEQUENCE [LARGE SCALE GENOMIC DNA]</scope>
    <source>
        <strain evidence="6 7">DGU5</strain>
    </source>
</reference>
<protein>
    <submittedName>
        <fullName evidence="6">Group II truncated hemoglobin</fullName>
    </submittedName>
</protein>
<comment type="caution">
    <text evidence="6">The sequence shown here is derived from an EMBL/GenBank/DDBJ whole genome shotgun (WGS) entry which is preliminary data.</text>
</comment>
<evidence type="ECO:0000256" key="4">
    <source>
        <dbReference type="ARBA" id="ARBA00022723"/>
    </source>
</evidence>
<dbReference type="InterPro" id="IPR019795">
    <property type="entry name" value="Globin_bac-like_CS"/>
</dbReference>
<evidence type="ECO:0000313" key="6">
    <source>
        <dbReference type="EMBL" id="MEN7537422.1"/>
    </source>
</evidence>
<evidence type="ECO:0000256" key="1">
    <source>
        <dbReference type="ARBA" id="ARBA00001971"/>
    </source>
</evidence>
<evidence type="ECO:0000256" key="5">
    <source>
        <dbReference type="ARBA" id="ARBA00023004"/>
    </source>
</evidence>
<proteinExistence type="predicted"/>
<dbReference type="SUPFAM" id="SSF46458">
    <property type="entry name" value="Globin-like"/>
    <property type="match status" value="1"/>
</dbReference>
<dbReference type="InterPro" id="IPR001486">
    <property type="entry name" value="Hemoglobin_trunc"/>
</dbReference>
<organism evidence="6 7">
    <name type="scientific">Aurantiacibacter flavus</name>
    <dbReference type="NCBI Taxonomy" id="3145232"/>
    <lineage>
        <taxon>Bacteria</taxon>
        <taxon>Pseudomonadati</taxon>
        <taxon>Pseudomonadota</taxon>
        <taxon>Alphaproteobacteria</taxon>
        <taxon>Sphingomonadales</taxon>
        <taxon>Erythrobacteraceae</taxon>
        <taxon>Aurantiacibacter</taxon>
    </lineage>
</organism>
<dbReference type="EMBL" id="JBDLBR010000003">
    <property type="protein sequence ID" value="MEN7537422.1"/>
    <property type="molecule type" value="Genomic_DNA"/>
</dbReference>
<keyword evidence="2" id="KW-0813">Transport</keyword>
<dbReference type="Proteomes" id="UP001484535">
    <property type="component" value="Unassembled WGS sequence"/>
</dbReference>
<dbReference type="RefSeq" id="WP_346784877.1">
    <property type="nucleotide sequence ID" value="NZ_JBDLBR010000003.1"/>
</dbReference>
<dbReference type="CDD" id="cd14773">
    <property type="entry name" value="TrHb2_PhHbO-like_O"/>
    <property type="match status" value="1"/>
</dbReference>
<evidence type="ECO:0000256" key="3">
    <source>
        <dbReference type="ARBA" id="ARBA00022617"/>
    </source>
</evidence>
<evidence type="ECO:0000256" key="2">
    <source>
        <dbReference type="ARBA" id="ARBA00022448"/>
    </source>
</evidence>
<evidence type="ECO:0000313" key="7">
    <source>
        <dbReference type="Proteomes" id="UP001484535"/>
    </source>
</evidence>
<dbReference type="Gene3D" id="1.10.490.10">
    <property type="entry name" value="Globins"/>
    <property type="match status" value="1"/>
</dbReference>
<keyword evidence="4" id="KW-0479">Metal-binding</keyword>
<name>A0ABV0CXL9_9SPHN</name>
<sequence length="145" mass="15629">MNTPARKELAVNDQSKLTPYEQIGGQPVIEAVVDRFYDLMDSDPAYAELRAIHAADLAPMRTSLAGFLAGWAGGPRDWFEANPGKCMMSMHSGFSITAQTAGQWVEAMAHAFADCGLADHQVGKLMNERFEMMAGGMARTAAMAG</sequence>
<gene>
    <name evidence="6" type="ORF">ABDJ38_09580</name>
</gene>
<dbReference type="InterPro" id="IPR012292">
    <property type="entry name" value="Globin/Proto"/>
</dbReference>
<keyword evidence="7" id="KW-1185">Reference proteome</keyword>
<dbReference type="PROSITE" id="PS01213">
    <property type="entry name" value="GLOBIN_FAM_2"/>
    <property type="match status" value="1"/>
</dbReference>